<dbReference type="EMBL" id="JACYFC010000004">
    <property type="protein sequence ID" value="MBD5772152.1"/>
    <property type="molecule type" value="Genomic_DNA"/>
</dbReference>
<evidence type="ECO:0000256" key="1">
    <source>
        <dbReference type="SAM" id="Phobius"/>
    </source>
</evidence>
<keyword evidence="1" id="KW-0472">Membrane</keyword>
<dbReference type="RefSeq" id="WP_191595527.1">
    <property type="nucleotide sequence ID" value="NZ_JACYFC010000004.1"/>
</dbReference>
<dbReference type="InterPro" id="IPR025498">
    <property type="entry name" value="DUF4389"/>
</dbReference>
<evidence type="ECO:0000313" key="2">
    <source>
        <dbReference type="EMBL" id="MBD5772152.1"/>
    </source>
</evidence>
<proteinExistence type="predicted"/>
<sequence length="100" mass="11486">MSKPGYADQGFWFRLIFMLVYWVVLNVAVTVFGILVVVVSLIKLGSKQNPLTLVGWLKSVTVFIQQVFMFLSFEEDEKPFPFQPWPQVELEVKEKADDAA</sequence>
<accession>A0ABR8P1I2</accession>
<protein>
    <submittedName>
        <fullName evidence="2">DUF4389 domain-containing protein</fullName>
    </submittedName>
</protein>
<gene>
    <name evidence="2" type="ORF">IF202_14010</name>
</gene>
<keyword evidence="3" id="KW-1185">Reference proteome</keyword>
<organism evidence="2 3">
    <name type="scientific">Marinomonas colpomeniae</name>
    <dbReference type="NCBI Taxonomy" id="2774408"/>
    <lineage>
        <taxon>Bacteria</taxon>
        <taxon>Pseudomonadati</taxon>
        <taxon>Pseudomonadota</taxon>
        <taxon>Gammaproteobacteria</taxon>
        <taxon>Oceanospirillales</taxon>
        <taxon>Oceanospirillaceae</taxon>
        <taxon>Marinomonas</taxon>
    </lineage>
</organism>
<feature type="transmembrane region" description="Helical" evidence="1">
    <location>
        <begin position="12"/>
        <end position="41"/>
    </location>
</feature>
<reference evidence="2 3" key="1">
    <citation type="submission" date="2020-09" db="EMBL/GenBank/DDBJ databases">
        <title>Marinomonas sp. nov., isolated from the cysticercosis algae of Qingdao, China.</title>
        <authorList>
            <person name="Sun X."/>
        </authorList>
    </citation>
    <scope>NUCLEOTIDE SEQUENCE [LARGE SCALE GENOMIC DNA]</scope>
    <source>
        <strain evidence="2 3">SM2066</strain>
    </source>
</reference>
<keyword evidence="1" id="KW-1133">Transmembrane helix</keyword>
<dbReference type="Pfam" id="PF14333">
    <property type="entry name" value="DUF4389"/>
    <property type="match status" value="1"/>
</dbReference>
<dbReference type="Proteomes" id="UP000604161">
    <property type="component" value="Unassembled WGS sequence"/>
</dbReference>
<keyword evidence="1" id="KW-0812">Transmembrane</keyword>
<comment type="caution">
    <text evidence="2">The sequence shown here is derived from an EMBL/GenBank/DDBJ whole genome shotgun (WGS) entry which is preliminary data.</text>
</comment>
<evidence type="ECO:0000313" key="3">
    <source>
        <dbReference type="Proteomes" id="UP000604161"/>
    </source>
</evidence>
<name>A0ABR8P1I2_9GAMM</name>